<comment type="caution">
    <text evidence="2">The sequence shown here is derived from an EMBL/GenBank/DDBJ whole genome shotgun (WGS) entry which is preliminary data.</text>
</comment>
<evidence type="ECO:0000256" key="1">
    <source>
        <dbReference type="SAM" id="MobiDB-lite"/>
    </source>
</evidence>
<proteinExistence type="predicted"/>
<evidence type="ECO:0000313" key="2">
    <source>
        <dbReference type="EMBL" id="GJE91393.1"/>
    </source>
</evidence>
<dbReference type="Proteomes" id="UP000703269">
    <property type="component" value="Unassembled WGS sequence"/>
</dbReference>
<name>A0A9P3LED4_9APHY</name>
<dbReference type="EMBL" id="BPQB01000021">
    <property type="protein sequence ID" value="GJE91393.1"/>
    <property type="molecule type" value="Genomic_DNA"/>
</dbReference>
<accession>A0A9P3LED4</accession>
<reference evidence="2 3" key="1">
    <citation type="submission" date="2021-08" db="EMBL/GenBank/DDBJ databases">
        <title>Draft Genome Sequence of Phanerochaete sordida strain YK-624.</title>
        <authorList>
            <person name="Mori T."/>
            <person name="Dohra H."/>
            <person name="Suzuki T."/>
            <person name="Kawagishi H."/>
            <person name="Hirai H."/>
        </authorList>
    </citation>
    <scope>NUCLEOTIDE SEQUENCE [LARGE SCALE GENOMIC DNA]</scope>
    <source>
        <strain evidence="2 3">YK-624</strain>
    </source>
</reference>
<sequence length="263" mass="29787">MATIGMQTTPQANEVATAAATTPNTEQLREMIGVTKATMATIGQQFRTLHEQQAKIAALSPSMQDAAAQIEGMRKQIRRQDKQTQARMQEVKDLIQAQLKDQATRQLQSHIQDEIKRELRRQVREQVDLQLREHIPVTLPEQAAESKRQLVEVKHALMNSESRRQNSILRTDNLQDQLAVVLKPDGTKSGVYPHNLHSLFAYDDDMLKLLLRDHDLTAVDQREKNLNRFMAHIGVGFRLVPIPSAPGVNEAENESVSFRDNMT</sequence>
<protein>
    <submittedName>
        <fullName evidence="2">Uncharacterized protein</fullName>
    </submittedName>
</protein>
<evidence type="ECO:0000313" key="3">
    <source>
        <dbReference type="Proteomes" id="UP000703269"/>
    </source>
</evidence>
<dbReference type="OrthoDB" id="3181072at2759"/>
<organism evidence="2 3">
    <name type="scientific">Phanerochaete sordida</name>
    <dbReference type="NCBI Taxonomy" id="48140"/>
    <lineage>
        <taxon>Eukaryota</taxon>
        <taxon>Fungi</taxon>
        <taxon>Dikarya</taxon>
        <taxon>Basidiomycota</taxon>
        <taxon>Agaricomycotina</taxon>
        <taxon>Agaricomycetes</taxon>
        <taxon>Polyporales</taxon>
        <taxon>Phanerochaetaceae</taxon>
        <taxon>Phanerochaete</taxon>
    </lineage>
</organism>
<dbReference type="AlphaFoldDB" id="A0A9P3LED4"/>
<keyword evidence="3" id="KW-1185">Reference proteome</keyword>
<feature type="region of interest" description="Disordered" evidence="1">
    <location>
        <begin position="1"/>
        <end position="21"/>
    </location>
</feature>
<gene>
    <name evidence="2" type="ORF">PsYK624_075430</name>
</gene>